<feature type="compositionally biased region" description="Low complexity" evidence="1">
    <location>
        <begin position="2132"/>
        <end position="2141"/>
    </location>
</feature>
<feature type="region of interest" description="Disordered" evidence="1">
    <location>
        <begin position="602"/>
        <end position="729"/>
    </location>
</feature>
<feature type="region of interest" description="Disordered" evidence="1">
    <location>
        <begin position="2010"/>
        <end position="2114"/>
    </location>
</feature>
<keyword evidence="3" id="KW-1185">Reference proteome</keyword>
<dbReference type="SMART" id="SM00225">
    <property type="entry name" value="BTB"/>
    <property type="match status" value="1"/>
</dbReference>
<dbReference type="Gene3D" id="3.30.710.10">
    <property type="entry name" value="Potassium Channel Kv1.1, Chain A"/>
    <property type="match status" value="1"/>
</dbReference>
<reference evidence="4" key="1">
    <citation type="submission" date="2025-08" db="UniProtKB">
        <authorList>
            <consortium name="RefSeq"/>
        </authorList>
    </citation>
    <scope>IDENTIFICATION</scope>
    <source>
        <tissue evidence="4">Adult</tissue>
    </source>
</reference>
<feature type="region of interest" description="Disordered" evidence="1">
    <location>
        <begin position="786"/>
        <end position="858"/>
    </location>
</feature>
<dbReference type="InterPro" id="IPR043225">
    <property type="entry name" value="BACK_BTBD8"/>
</dbReference>
<feature type="region of interest" description="Disordered" evidence="1">
    <location>
        <begin position="1802"/>
        <end position="1862"/>
    </location>
</feature>
<feature type="compositionally biased region" description="Basic and acidic residues" evidence="1">
    <location>
        <begin position="903"/>
        <end position="916"/>
    </location>
</feature>
<dbReference type="CDD" id="cd18490">
    <property type="entry name" value="BACK_BTBD8"/>
    <property type="match status" value="1"/>
</dbReference>
<feature type="compositionally biased region" description="Polar residues" evidence="1">
    <location>
        <begin position="464"/>
        <end position="479"/>
    </location>
</feature>
<evidence type="ECO:0000313" key="3">
    <source>
        <dbReference type="Proteomes" id="UP001652620"/>
    </source>
</evidence>
<dbReference type="InterPro" id="IPR000210">
    <property type="entry name" value="BTB/POZ_dom"/>
</dbReference>
<organism evidence="3 4">
    <name type="scientific">Bactrocera dorsalis</name>
    <name type="common">Oriental fruit fly</name>
    <name type="synonym">Dacus dorsalis</name>
    <dbReference type="NCBI Taxonomy" id="27457"/>
    <lineage>
        <taxon>Eukaryota</taxon>
        <taxon>Metazoa</taxon>
        <taxon>Ecdysozoa</taxon>
        <taxon>Arthropoda</taxon>
        <taxon>Hexapoda</taxon>
        <taxon>Insecta</taxon>
        <taxon>Pterygota</taxon>
        <taxon>Neoptera</taxon>
        <taxon>Endopterygota</taxon>
        <taxon>Diptera</taxon>
        <taxon>Brachycera</taxon>
        <taxon>Muscomorpha</taxon>
        <taxon>Tephritoidea</taxon>
        <taxon>Tephritidae</taxon>
        <taxon>Bactrocera</taxon>
        <taxon>Bactrocera</taxon>
    </lineage>
</organism>
<dbReference type="Pfam" id="PF00651">
    <property type="entry name" value="BTB"/>
    <property type="match status" value="1"/>
</dbReference>
<dbReference type="RefSeq" id="XP_049314229.1">
    <property type="nucleotide sequence ID" value="XM_049458272.1"/>
</dbReference>
<feature type="compositionally biased region" description="Polar residues" evidence="1">
    <location>
        <begin position="1923"/>
        <end position="1946"/>
    </location>
</feature>
<feature type="compositionally biased region" description="Low complexity" evidence="1">
    <location>
        <begin position="451"/>
        <end position="463"/>
    </location>
</feature>
<proteinExistence type="predicted"/>
<dbReference type="PROSITE" id="PS50097">
    <property type="entry name" value="BTB"/>
    <property type="match status" value="1"/>
</dbReference>
<feature type="region of interest" description="Disordered" evidence="1">
    <location>
        <begin position="903"/>
        <end position="964"/>
    </location>
</feature>
<dbReference type="SUPFAM" id="SSF54695">
    <property type="entry name" value="POZ domain"/>
    <property type="match status" value="1"/>
</dbReference>
<feature type="compositionally biased region" description="Basic and acidic residues" evidence="1">
    <location>
        <begin position="832"/>
        <end position="843"/>
    </location>
</feature>
<evidence type="ECO:0000313" key="4">
    <source>
        <dbReference type="RefSeq" id="XP_049314229.1"/>
    </source>
</evidence>
<feature type="compositionally biased region" description="Basic and acidic residues" evidence="1">
    <location>
        <begin position="481"/>
        <end position="505"/>
    </location>
</feature>
<feature type="compositionally biased region" description="Polar residues" evidence="1">
    <location>
        <begin position="17"/>
        <end position="32"/>
    </location>
</feature>
<dbReference type="PANTHER" id="PTHR22427">
    <property type="entry name" value="GH15728P"/>
    <property type="match status" value="1"/>
</dbReference>
<dbReference type="Proteomes" id="UP001652620">
    <property type="component" value="Chromosome 5"/>
</dbReference>
<feature type="region of interest" description="Disordered" evidence="1">
    <location>
        <begin position="1069"/>
        <end position="1089"/>
    </location>
</feature>
<gene>
    <name evidence="4" type="primary">LOC105224771</name>
</gene>
<evidence type="ECO:0000259" key="2">
    <source>
        <dbReference type="PROSITE" id="PS50097"/>
    </source>
</evidence>
<feature type="region of interest" description="Disordered" evidence="1">
    <location>
        <begin position="1"/>
        <end position="159"/>
    </location>
</feature>
<name>A0ABM3JYC1_BACDO</name>
<feature type="compositionally biased region" description="Basic and acidic residues" evidence="1">
    <location>
        <begin position="617"/>
        <end position="638"/>
    </location>
</feature>
<evidence type="ECO:0000256" key="1">
    <source>
        <dbReference type="SAM" id="MobiDB-lite"/>
    </source>
</evidence>
<sequence length="2322" mass="252021">MNSATHSPTAATPSAAQRGSVTANGLELTTTPPVAPARHTRPLPAQRAAGSGCVSGNGSSNSSTTTSSPPQYSEDLRRANMPTTLDLLPRQGSVSSTKTCEVDLGDEERDTFSPVSTATSSSADECADGSSPSDTAMLAAGGGADNVGSTSARANNSGSSAYDNKVYDAVHLPTVAPTPAARMKVSNGSGVGGGGSVAATTGGGIHSTSKEEKQRQNEEIVIMETSSISSETGSWESVFPHANSIAAGSVVSTAAASVPTAVLSTIAAGKVAEVNYPAFSTEFSHGENKLPKASFELPRERDKCGAAEPQVNLLKEPDIAPYLRERTYSTGASVTADTSSLFTGISAHSLLRDLERRENPMNSSGHSACFIDASSLRDEDEVLSFPSLDGQQSNEDAKDIEEHVEEQPTKVTGGEDEDSPTKKLESFHKAFAKCKVKSKDLPETAETFDTSKSSSSSNSGADSPQKQISVASATSTNNLSDEEKLWKREHENQKAPLTTEDKDPVGKAQQIATQQHISTQEDATEASVSLVADADSSDSSEIVKLRREQEHKPRPYIFQHNMQQFSIHPLAVSPKFSVHSSTGTSISHPTTVHAAHNDLSYTTDYSSSSPAPSLVWSEHEHRPSLSGRPHVDDYDGHTHKAFTQPDTPHNSIAHIENASSNNSSIHRDYTMSSSLSHQRDSGAYCSDATDSPVPMPRTPKRSKFDEANPIISGGASIKDFAPKQCESPPVHRRLESCPIVSGGFASLDFEPTRPLGDDDEDQVELRSRPKTRKPIPGIASWVVDMSDCRTERRKSTSSTSSMEASASKFRERSDSTSSHKSGCGFYVSLDNMDDKPNNDDLNKKPMKPQMSKSYTAPKPAGFFVNLSKSEYTTADEVKPEEPKSEETTAADKKNIFSMFIDIGESKKPTGTPRKEPFSLAQRLSSSYASHAAQRRGDDVMRSSASSTETLMAKSSSLKMSADNELSGESKSLDYKCNLEPPITVAAIRRLSQQQRAQNDATKRHSWGTNATKEGVTCDYKRSISLTANGDSKENGGNGLMSIIDKIPLISKASSLSVDSSLSPFDEYTGSKSELSTCSNNSARNSVSGGERDDEVFLAGTGAANGGRVKRRRRDVQINETFDKSSLASITDGVLSKDLSPASTTDTEDLTFQQDEELAMREAALQQQQQLQQQVPSNRSSAIIMETIIEAKETSSPKKNASGHTMETLHATIEKQKMLLETVNEHGEVEKGTFVKLSDMDKPAKFELHSPESMSKSVGNHRQINRLFRDDSKTRPHSWTMTRSQGNSFLSITNSVENLRSLSRLFPNFSKEFSNSLPNDIICDQMDYIQTDISGDSSMASSISRSGMDESSISCRQPRRLGEDLLKMFLQEIATDMIVEVHGRRIKAHKCILRSRCQYFAAMLAGSGAQSVVSLQGYSYSAVHFALCHIYSGASHPPDGISLMELAALADLLGLEGLKEVTAHALKTNYCHNFHKPCSGCIDGILQVLPVALTHSLDDLYRKCLRWTCRHYMKVWPTRQFAQLPADILGRCRQQIVAYMTSESVLDTVLDCDNLLTQLATYRWGGICESLVRDILDAAYTYIADHFASLIASDSFLSLGHDRSCHIPRLESVLLRTASSLTPDQACRSYQRVTRLNTVLQAKVIQMPANLGELAKELQGLQEEDLDWDAEYIRLVSAILSAVEQCLIRQCSRAMRVTAWQRMDLDLRKKIQTLARLTEPMDLKRSKPVSKAFTFSGSTRNQDLYQVKLAIQAHSKRAMAQDTQLYKATQTQEAGNVQTTERGVQANNDIREGTSKILKSNTRVHVPQALRASSQSATTSERNSLNTHRRTQSEAPMHINKVTTAAPALPPKPTSAEVKSDTSKKIAARLSEVRPRYLEPRKVHAPAGFGNGPVRSATSSSIPATTKGKGRQISSSDSSRTSSPATRKTANQIGRKSINMSLDSLASPSRRGRTMRMKATDNADRFSDRGGDSLGDSMKSSVMTNKAISQESLSSITKLSRSNPLIGNSVKQSAAVGSKSQNSKLTNGIVKTNRAASIGTKPPKHLQQQNIKSTGSSPSSVTTTKSAASRLSSVSSTHSSRDMFKNRSISMPGQPASQSTAGGQQTSGGGPRHSFLSAKSREILAKRAEKNKLQQQQQQLQQTANSSGDERSNTNAVPAPTNNQQQQKQHHPHTGPIRSASHTAVTATSNANYTRNSLPSNIPTRRPNSLQLKKTTNNHLVSNKNNNTVNQMAHLNNKNKIINATNGVLKAAHAVKQKIELFIDTSTSAAGRGDKTTPPPTQPTQKSNDQQQKPTRVETKLERSSTFCKESSDMDINELQIIE</sequence>
<feature type="compositionally biased region" description="Polar residues" evidence="1">
    <location>
        <begin position="942"/>
        <end position="958"/>
    </location>
</feature>
<feature type="compositionally biased region" description="Low complexity" evidence="1">
    <location>
        <begin position="1"/>
        <end position="16"/>
    </location>
</feature>
<accession>A0ABM3JYC1</accession>
<feature type="compositionally biased region" description="Low complexity" evidence="1">
    <location>
        <begin position="796"/>
        <end position="807"/>
    </location>
</feature>
<protein>
    <submittedName>
        <fullName evidence="4">Uncharacterized protein LOC105224771</fullName>
    </submittedName>
</protein>
<feature type="compositionally biased region" description="Basic and acidic residues" evidence="1">
    <location>
        <begin position="395"/>
        <end position="408"/>
    </location>
</feature>
<feature type="region of interest" description="Disordered" evidence="1">
    <location>
        <begin position="385"/>
        <end position="424"/>
    </location>
</feature>
<feature type="compositionally biased region" description="Polar residues" evidence="1">
    <location>
        <begin position="510"/>
        <end position="521"/>
    </location>
</feature>
<dbReference type="Pfam" id="PF26017">
    <property type="entry name" value="BACK_BTBD8"/>
    <property type="match status" value="1"/>
</dbReference>
<feature type="compositionally biased region" description="Low complexity" evidence="1">
    <location>
        <begin position="526"/>
        <end position="540"/>
    </location>
</feature>
<dbReference type="PANTHER" id="PTHR22427:SF7">
    <property type="entry name" value="GH15728P"/>
    <property type="match status" value="1"/>
</dbReference>
<feature type="region of interest" description="Disordered" evidence="1">
    <location>
        <begin position="2128"/>
        <end position="2181"/>
    </location>
</feature>
<feature type="compositionally biased region" description="Polar residues" evidence="1">
    <location>
        <begin position="147"/>
        <end position="159"/>
    </location>
</feature>
<dbReference type="CDD" id="cd18286">
    <property type="entry name" value="BTB2_POZ_BTBD8"/>
    <property type="match status" value="1"/>
</dbReference>
<feature type="region of interest" description="Disordered" evidence="1">
    <location>
        <begin position="438"/>
        <end position="541"/>
    </location>
</feature>
<feature type="compositionally biased region" description="Polar residues" evidence="1">
    <location>
        <begin position="1810"/>
        <end position="1825"/>
    </location>
</feature>
<feature type="compositionally biased region" description="Polar residues" evidence="1">
    <location>
        <begin position="2017"/>
        <end position="2029"/>
    </location>
</feature>
<feature type="compositionally biased region" description="Low complexity" evidence="1">
    <location>
        <begin position="56"/>
        <end position="68"/>
    </location>
</feature>
<feature type="compositionally biased region" description="Polar residues" evidence="1">
    <location>
        <begin position="1069"/>
        <end position="1087"/>
    </location>
</feature>
<dbReference type="InterPro" id="IPR011333">
    <property type="entry name" value="SKP1/BTB/POZ_sf"/>
</dbReference>
<feature type="region of interest" description="Disordered" evidence="1">
    <location>
        <begin position="749"/>
        <end position="773"/>
    </location>
</feature>
<feature type="region of interest" description="Disordered" evidence="1">
    <location>
        <begin position="1876"/>
        <end position="1954"/>
    </location>
</feature>
<feature type="compositionally biased region" description="Low complexity" evidence="1">
    <location>
        <begin position="2051"/>
        <end position="2077"/>
    </location>
</feature>
<feature type="compositionally biased region" description="Polar residues" evidence="1">
    <location>
        <begin position="113"/>
        <end position="123"/>
    </location>
</feature>
<feature type="compositionally biased region" description="Polar residues" evidence="1">
    <location>
        <begin position="2142"/>
        <end position="2162"/>
    </location>
</feature>
<feature type="compositionally biased region" description="Low complexity" evidence="1">
    <location>
        <begin position="1913"/>
        <end position="1922"/>
    </location>
</feature>
<dbReference type="GeneID" id="105224771"/>
<feature type="region of interest" description="Disordered" evidence="1">
    <location>
        <begin position="2265"/>
        <end position="2322"/>
    </location>
</feature>
<feature type="compositionally biased region" description="Polar residues" evidence="1">
    <location>
        <begin position="657"/>
        <end position="676"/>
    </location>
</feature>
<feature type="compositionally biased region" description="Low complexity" evidence="1">
    <location>
        <begin position="602"/>
        <end position="614"/>
    </location>
</feature>
<feature type="domain" description="BTB" evidence="2">
    <location>
        <begin position="1374"/>
        <end position="1438"/>
    </location>
</feature>